<reference evidence="4 5" key="1">
    <citation type="submission" date="2021-12" db="EMBL/GenBank/DDBJ databases">
        <title>Genome sequencing of bacteria with rrn-lacking chromosome and rrn-plasmid.</title>
        <authorList>
            <person name="Anda M."/>
            <person name="Iwasaki W."/>
        </authorList>
    </citation>
    <scope>NUCLEOTIDE SEQUENCE [LARGE SCALE GENOMIC DNA]</scope>
    <source>
        <strain evidence="4 5">NBRC 101262</strain>
    </source>
</reference>
<evidence type="ECO:0000256" key="2">
    <source>
        <dbReference type="ARBA" id="ARBA00023136"/>
    </source>
</evidence>
<proteinExistence type="predicted"/>
<evidence type="ECO:0000313" key="5">
    <source>
        <dbReference type="Proteomes" id="UP001354989"/>
    </source>
</evidence>
<evidence type="ECO:0000259" key="3">
    <source>
        <dbReference type="Pfam" id="PF01103"/>
    </source>
</evidence>
<name>A0ABM7VBL5_9BACT</name>
<gene>
    <name evidence="4" type="ORF">PEPS_05950</name>
</gene>
<dbReference type="Proteomes" id="UP001354989">
    <property type="component" value="Chromosome"/>
</dbReference>
<comment type="subcellular location">
    <subcellularLocation>
        <location evidence="1">Membrane</location>
    </subcellularLocation>
</comment>
<keyword evidence="2" id="KW-0472">Membrane</keyword>
<evidence type="ECO:0000313" key="4">
    <source>
        <dbReference type="EMBL" id="BDC98314.1"/>
    </source>
</evidence>
<dbReference type="Pfam" id="PF01103">
    <property type="entry name" value="Omp85"/>
    <property type="match status" value="1"/>
</dbReference>
<organism evidence="4 5">
    <name type="scientific">Persicobacter psychrovividus</name>
    <dbReference type="NCBI Taxonomy" id="387638"/>
    <lineage>
        <taxon>Bacteria</taxon>
        <taxon>Pseudomonadati</taxon>
        <taxon>Bacteroidota</taxon>
        <taxon>Cytophagia</taxon>
        <taxon>Cytophagales</taxon>
        <taxon>Persicobacteraceae</taxon>
        <taxon>Persicobacter</taxon>
    </lineage>
</organism>
<dbReference type="Gene3D" id="2.40.160.50">
    <property type="entry name" value="membrane protein fhac: a member of the omp85/tpsb transporter family"/>
    <property type="match status" value="1"/>
</dbReference>
<dbReference type="EMBL" id="AP025292">
    <property type="protein sequence ID" value="BDC98314.1"/>
    <property type="molecule type" value="Genomic_DNA"/>
</dbReference>
<protein>
    <submittedName>
        <fullName evidence="4">Membrane protein</fullName>
    </submittedName>
</protein>
<sequence length="384" mass="43109">MSAFRKVFLLVINIIVGVLPNFAAATSRPFHLNGLVKVPRTNTPDDHYKNAILLSPTFSYAKETSATFGLFTLYQFKPKKAGHLTRPSNIIGSGWASLMGQFTIGSRHEILTTGEKIYLHGQFNYRQFPEYFFGVGASTTPENKMTLSSKAFQLEEQIYFKIANRLFIGPQLRFFRYYDLSLTDASAGYHLTDFYGTANQNNIGLGLGILCDHRDLIMTPSHGYYIAGTVTFHQPLWGSDFNFVKLTFDGRKFFDFQTAGKSVLALQFKTELNLGDVPLTELSQLGGEMSMRGYMLGRYRDRNSFQSQIEFRQHLVWRIGLTAFAGAGTVAPQPSNLVRLNNIKTAAGVGFRFNINRQDPANLRIDYGMTEEGGGIYISFGEAF</sequence>
<evidence type="ECO:0000256" key="1">
    <source>
        <dbReference type="ARBA" id="ARBA00004370"/>
    </source>
</evidence>
<dbReference type="InterPro" id="IPR000184">
    <property type="entry name" value="Bac_surfAg_D15"/>
</dbReference>
<accession>A0ABM7VBL5</accession>
<keyword evidence="5" id="KW-1185">Reference proteome</keyword>
<feature type="domain" description="Bacterial surface antigen (D15)" evidence="3">
    <location>
        <begin position="186"/>
        <end position="384"/>
    </location>
</feature>